<dbReference type="EMBL" id="CVQI01036426">
    <property type="protein sequence ID" value="CRK47318.1"/>
    <property type="molecule type" value="Genomic_DNA"/>
</dbReference>
<proteinExistence type="predicted"/>
<dbReference type="Proteomes" id="UP000044602">
    <property type="component" value="Unassembled WGS sequence"/>
</dbReference>
<feature type="non-terminal residue" evidence="3">
    <location>
        <position position="1"/>
    </location>
</feature>
<evidence type="ECO:0000313" key="3">
    <source>
        <dbReference type="EMBL" id="CRK47318.1"/>
    </source>
</evidence>
<evidence type="ECO:0000313" key="2">
    <source>
        <dbReference type="EMBL" id="CRK35250.1"/>
    </source>
</evidence>
<name>A0A0G4NLI8_VERLO</name>
<keyword evidence="4" id="KW-1185">Reference proteome</keyword>
<dbReference type="EMBL" id="CVQH01023480">
    <property type="protein sequence ID" value="CRK35250.1"/>
    <property type="molecule type" value="Genomic_DNA"/>
</dbReference>
<evidence type="ECO:0000313" key="5">
    <source>
        <dbReference type="Proteomes" id="UP000045706"/>
    </source>
</evidence>
<protein>
    <submittedName>
        <fullName evidence="3">Uncharacterized protein</fullName>
    </submittedName>
</protein>
<dbReference type="AlphaFoldDB" id="A0A0G4NLI8"/>
<evidence type="ECO:0000256" key="1">
    <source>
        <dbReference type="SAM" id="MobiDB-lite"/>
    </source>
</evidence>
<reference evidence="4 5" key="1">
    <citation type="submission" date="2015-05" db="EMBL/GenBank/DDBJ databases">
        <authorList>
            <person name="Fogelqvist Johan"/>
        </authorList>
    </citation>
    <scope>NUCLEOTIDE SEQUENCE [LARGE SCALE GENOMIC DNA]</scope>
    <source>
        <strain evidence="2">VL1</strain>
        <strain evidence="3">VL2</strain>
    </source>
</reference>
<feature type="region of interest" description="Disordered" evidence="1">
    <location>
        <begin position="1"/>
        <end position="25"/>
    </location>
</feature>
<dbReference type="Proteomes" id="UP000045706">
    <property type="component" value="Unassembled WGS sequence"/>
</dbReference>
<accession>A0A0G4NLI8</accession>
<evidence type="ECO:0000313" key="4">
    <source>
        <dbReference type="Proteomes" id="UP000044602"/>
    </source>
</evidence>
<organism evidence="3 5">
    <name type="scientific">Verticillium longisporum</name>
    <name type="common">Verticillium dahliae var. longisporum</name>
    <dbReference type="NCBI Taxonomy" id="100787"/>
    <lineage>
        <taxon>Eukaryota</taxon>
        <taxon>Fungi</taxon>
        <taxon>Dikarya</taxon>
        <taxon>Ascomycota</taxon>
        <taxon>Pezizomycotina</taxon>
        <taxon>Sordariomycetes</taxon>
        <taxon>Hypocreomycetidae</taxon>
        <taxon>Glomerellales</taxon>
        <taxon>Plectosphaerellaceae</taxon>
        <taxon>Verticillium</taxon>
    </lineage>
</organism>
<gene>
    <name evidence="2" type="ORF">BN1708_019746</name>
    <name evidence="3" type="ORF">BN1723_020257</name>
</gene>
<sequence>HHALAPLPRNRHHVARRPRRRRPPR</sequence>